<dbReference type="GO" id="GO:0097063">
    <property type="term" value="F:cadmium ion sensor activity"/>
    <property type="evidence" value="ECO:0007669"/>
    <property type="project" value="TreeGrafter"/>
</dbReference>
<dbReference type="Pfam" id="PF12840">
    <property type="entry name" value="HTH_20"/>
    <property type="match status" value="1"/>
</dbReference>
<evidence type="ECO:0000313" key="3">
    <source>
        <dbReference type="Proteomes" id="UP000295680"/>
    </source>
</evidence>
<dbReference type="GO" id="GO:0010288">
    <property type="term" value="P:response to lead ion"/>
    <property type="evidence" value="ECO:0007669"/>
    <property type="project" value="TreeGrafter"/>
</dbReference>
<keyword evidence="2" id="KW-0238">DNA-binding</keyword>
<dbReference type="CDD" id="cd00090">
    <property type="entry name" value="HTH_ARSR"/>
    <property type="match status" value="1"/>
</dbReference>
<dbReference type="GO" id="GO:0003677">
    <property type="term" value="F:DNA binding"/>
    <property type="evidence" value="ECO:0007669"/>
    <property type="project" value="UniProtKB-KW"/>
</dbReference>
<dbReference type="GO" id="GO:0046686">
    <property type="term" value="P:response to cadmium ion"/>
    <property type="evidence" value="ECO:0007669"/>
    <property type="project" value="TreeGrafter"/>
</dbReference>
<dbReference type="PROSITE" id="PS50987">
    <property type="entry name" value="HTH_ARSR_2"/>
    <property type="match status" value="1"/>
</dbReference>
<dbReference type="PANTHER" id="PTHR39168">
    <property type="entry name" value="TRANSCRIPTIONAL REGULATOR-RELATED"/>
    <property type="match status" value="1"/>
</dbReference>
<evidence type="ECO:0000313" key="2">
    <source>
        <dbReference type="EMBL" id="TCO60923.1"/>
    </source>
</evidence>
<feature type="domain" description="HTH arsR-type" evidence="1">
    <location>
        <begin position="1"/>
        <end position="93"/>
    </location>
</feature>
<gene>
    <name evidence="2" type="ORF">EV192_103505</name>
</gene>
<comment type="caution">
    <text evidence="2">The sequence shown here is derived from an EMBL/GenBank/DDBJ whole genome shotgun (WGS) entry which is preliminary data.</text>
</comment>
<organism evidence="2 3">
    <name type="scientific">Actinocrispum wychmicini</name>
    <dbReference type="NCBI Taxonomy" id="1213861"/>
    <lineage>
        <taxon>Bacteria</taxon>
        <taxon>Bacillati</taxon>
        <taxon>Actinomycetota</taxon>
        <taxon>Actinomycetes</taxon>
        <taxon>Pseudonocardiales</taxon>
        <taxon>Pseudonocardiaceae</taxon>
        <taxon>Actinocrispum</taxon>
    </lineage>
</organism>
<dbReference type="InterPro" id="IPR052543">
    <property type="entry name" value="HTH_Metal-responsive_Reg"/>
</dbReference>
<name>A0A4R2JLJ0_9PSEU</name>
<dbReference type="OrthoDB" id="3232131at2"/>
<dbReference type="Proteomes" id="UP000295680">
    <property type="component" value="Unassembled WGS sequence"/>
</dbReference>
<dbReference type="SUPFAM" id="SSF46785">
    <property type="entry name" value="Winged helix' DNA-binding domain"/>
    <property type="match status" value="1"/>
</dbReference>
<dbReference type="InterPro" id="IPR036388">
    <property type="entry name" value="WH-like_DNA-bd_sf"/>
</dbReference>
<protein>
    <submittedName>
        <fullName evidence="2">DNA-binding transcriptional ArsR family regulator</fullName>
    </submittedName>
</protein>
<dbReference type="GO" id="GO:0032791">
    <property type="term" value="F:lead ion binding"/>
    <property type="evidence" value="ECO:0007669"/>
    <property type="project" value="TreeGrafter"/>
</dbReference>
<dbReference type="AlphaFoldDB" id="A0A4R2JLJ0"/>
<reference evidence="2 3" key="1">
    <citation type="submission" date="2019-03" db="EMBL/GenBank/DDBJ databases">
        <title>Genomic Encyclopedia of Type Strains, Phase IV (KMG-IV): sequencing the most valuable type-strain genomes for metagenomic binning, comparative biology and taxonomic classification.</title>
        <authorList>
            <person name="Goeker M."/>
        </authorList>
    </citation>
    <scope>NUCLEOTIDE SEQUENCE [LARGE SCALE GENOMIC DNA]</scope>
    <source>
        <strain evidence="2 3">DSM 45934</strain>
    </source>
</reference>
<evidence type="ECO:0000259" key="1">
    <source>
        <dbReference type="PROSITE" id="PS50987"/>
    </source>
</evidence>
<dbReference type="InterPro" id="IPR011991">
    <property type="entry name" value="ArsR-like_HTH"/>
</dbReference>
<dbReference type="PANTHER" id="PTHR39168:SF1">
    <property type="entry name" value="TRANSCRIPTIONAL REGULATORY PROTEIN"/>
    <property type="match status" value="1"/>
</dbReference>
<dbReference type="EMBL" id="SLWS01000003">
    <property type="protein sequence ID" value="TCO60923.1"/>
    <property type="molecule type" value="Genomic_DNA"/>
</dbReference>
<keyword evidence="3" id="KW-1185">Reference proteome</keyword>
<dbReference type="RefSeq" id="WP_132116260.1">
    <property type="nucleotide sequence ID" value="NZ_SLWS01000003.1"/>
</dbReference>
<sequence>MTAPDLARLATLLADGTRASICMFLLDGRAWTAGELARTAGVAPSTATEHLNHLIAGGLLVERRQGRHRYVQLAGPHTAELIESMASYAPAQPRPTTLRGVTVANALAQGRTCYDHLAGRLGVQVTAAMVDRGLLGGEGGFTLTDAGDQWLTGLGIDVAGLRRAKRPFVRECLDWTERVSHLAGGVGAAVCQHFFDAGWITRTGTHRAVRLTDPGRHAVRDHLGIT</sequence>
<accession>A0A4R2JLJ0</accession>
<dbReference type="InterPro" id="IPR001845">
    <property type="entry name" value="HTH_ArsR_DNA-bd_dom"/>
</dbReference>
<proteinExistence type="predicted"/>
<dbReference type="GO" id="GO:0003700">
    <property type="term" value="F:DNA-binding transcription factor activity"/>
    <property type="evidence" value="ECO:0007669"/>
    <property type="project" value="InterPro"/>
</dbReference>
<dbReference type="InterPro" id="IPR036390">
    <property type="entry name" value="WH_DNA-bd_sf"/>
</dbReference>
<dbReference type="SMART" id="SM00418">
    <property type="entry name" value="HTH_ARSR"/>
    <property type="match status" value="1"/>
</dbReference>
<dbReference type="Gene3D" id="1.10.10.10">
    <property type="entry name" value="Winged helix-like DNA-binding domain superfamily/Winged helix DNA-binding domain"/>
    <property type="match status" value="1"/>
</dbReference>